<dbReference type="OrthoDB" id="272794at2"/>
<dbReference type="InterPro" id="IPR013658">
    <property type="entry name" value="SGL"/>
</dbReference>
<dbReference type="InterPro" id="IPR011042">
    <property type="entry name" value="6-blade_b-propeller_TolB-like"/>
</dbReference>
<feature type="chain" id="PRO_5021731803" evidence="2">
    <location>
        <begin position="27"/>
        <end position="345"/>
    </location>
</feature>
<feature type="signal peptide" evidence="2">
    <location>
        <begin position="1"/>
        <end position="26"/>
    </location>
</feature>
<dbReference type="PANTHER" id="PTHR47572:SF4">
    <property type="entry name" value="LACTONASE DRP35"/>
    <property type="match status" value="1"/>
</dbReference>
<dbReference type="EC" id="3.1.1.17" evidence="4"/>
<evidence type="ECO:0000256" key="1">
    <source>
        <dbReference type="ARBA" id="ARBA00022801"/>
    </source>
</evidence>
<evidence type="ECO:0000313" key="4">
    <source>
        <dbReference type="EMBL" id="QDT65511.1"/>
    </source>
</evidence>
<reference evidence="4 5" key="1">
    <citation type="submission" date="2019-02" db="EMBL/GenBank/DDBJ databases">
        <title>Deep-cultivation of Planctomycetes and their phenomic and genomic characterization uncovers novel biology.</title>
        <authorList>
            <person name="Wiegand S."/>
            <person name="Jogler M."/>
            <person name="Boedeker C."/>
            <person name="Pinto D."/>
            <person name="Vollmers J."/>
            <person name="Rivas-Marin E."/>
            <person name="Kohn T."/>
            <person name="Peeters S.H."/>
            <person name="Heuer A."/>
            <person name="Rast P."/>
            <person name="Oberbeckmann S."/>
            <person name="Bunk B."/>
            <person name="Jeske O."/>
            <person name="Meyerdierks A."/>
            <person name="Storesund J.E."/>
            <person name="Kallscheuer N."/>
            <person name="Luecker S."/>
            <person name="Lage O.M."/>
            <person name="Pohl T."/>
            <person name="Merkel B.J."/>
            <person name="Hornburger P."/>
            <person name="Mueller R.-W."/>
            <person name="Bruemmer F."/>
            <person name="Labrenz M."/>
            <person name="Spormann A.M."/>
            <person name="Op den Camp H."/>
            <person name="Overmann J."/>
            <person name="Amann R."/>
            <person name="Jetten M.S.M."/>
            <person name="Mascher T."/>
            <person name="Medema M.H."/>
            <person name="Devos D.P."/>
            <person name="Kaster A.-K."/>
            <person name="Ovreas L."/>
            <person name="Rohde M."/>
            <person name="Galperin M.Y."/>
            <person name="Jogler C."/>
        </authorList>
    </citation>
    <scope>NUCLEOTIDE SEQUENCE [LARGE SCALE GENOMIC DNA]</scope>
    <source>
        <strain evidence="4 5">V22</strain>
    </source>
</reference>
<accession>A0A517TAW2</accession>
<proteinExistence type="predicted"/>
<dbReference type="GO" id="GO:0004341">
    <property type="term" value="F:gluconolactonase activity"/>
    <property type="evidence" value="ECO:0007669"/>
    <property type="project" value="UniProtKB-EC"/>
</dbReference>
<keyword evidence="1 4" id="KW-0378">Hydrolase</keyword>
<dbReference type="Proteomes" id="UP000319976">
    <property type="component" value="Chromosome"/>
</dbReference>
<sequence length="345" mass="37236" precursor="true">MRPTTSLLLAVISVAFNCFECASALAQEAVESRTIGEVIKLDDGLNRLISPDAQIEVLAEGFVWSEGPVWYMDDNGSSLLFSDVPENTIYRWREGAGLDVFMKPSGFTGISYDGKESGSNGLTLDAKGRLITCEHGDRRVSLLTVGGGKMTLADEYNGKRFNSPNDVAVKSNGDVYFTDPPYGLSGGVDGKFAELGYCGVYRISKDRSVTLLTKEFTRPNGICFSPDEKTLYVANSDPKANLWKALPVNDDGTLGESRLFFDATNVDPSLVGGADGLKADRDGNLFATGPGGVWIFSPDGTPLGRISTGERIANCAWGDDGTVLYMTSDMYLCRIKTLTKGDGWK</sequence>
<dbReference type="InterPro" id="IPR051262">
    <property type="entry name" value="SMP-30/CGR1_Lactonase"/>
</dbReference>
<dbReference type="AlphaFoldDB" id="A0A517TAW2"/>
<keyword evidence="5" id="KW-1185">Reference proteome</keyword>
<dbReference type="Gene3D" id="2.120.10.30">
    <property type="entry name" value="TolB, C-terminal domain"/>
    <property type="match status" value="1"/>
</dbReference>
<dbReference type="SUPFAM" id="SSF63829">
    <property type="entry name" value="Calcium-dependent phosphotriesterase"/>
    <property type="match status" value="1"/>
</dbReference>
<dbReference type="Pfam" id="PF08450">
    <property type="entry name" value="SGL"/>
    <property type="match status" value="1"/>
</dbReference>
<name>A0A517TAW2_9PLAN</name>
<protein>
    <submittedName>
        <fullName evidence="4">Gluconolactonase</fullName>
        <ecNumber evidence="4">3.1.1.17</ecNumber>
    </submittedName>
</protein>
<evidence type="ECO:0000256" key="2">
    <source>
        <dbReference type="SAM" id="SignalP"/>
    </source>
</evidence>
<evidence type="ECO:0000259" key="3">
    <source>
        <dbReference type="Pfam" id="PF08450"/>
    </source>
</evidence>
<dbReference type="PANTHER" id="PTHR47572">
    <property type="entry name" value="LIPOPROTEIN-RELATED"/>
    <property type="match status" value="1"/>
</dbReference>
<dbReference type="RefSeq" id="WP_145263576.1">
    <property type="nucleotide sequence ID" value="NZ_CP036316.1"/>
</dbReference>
<evidence type="ECO:0000313" key="5">
    <source>
        <dbReference type="Proteomes" id="UP000319976"/>
    </source>
</evidence>
<dbReference type="EMBL" id="CP036316">
    <property type="protein sequence ID" value="QDT65511.1"/>
    <property type="molecule type" value="Genomic_DNA"/>
</dbReference>
<gene>
    <name evidence="4" type="primary">gnl_2</name>
    <name evidence="4" type="ORF">V22_27660</name>
</gene>
<feature type="domain" description="SMP-30/Gluconolactonase/LRE-like region" evidence="3">
    <location>
        <begin position="64"/>
        <end position="328"/>
    </location>
</feature>
<dbReference type="KEGG" id="chya:V22_27660"/>
<keyword evidence="2" id="KW-0732">Signal</keyword>
<organism evidence="4 5">
    <name type="scientific">Calycomorphotria hydatis</name>
    <dbReference type="NCBI Taxonomy" id="2528027"/>
    <lineage>
        <taxon>Bacteria</taxon>
        <taxon>Pseudomonadati</taxon>
        <taxon>Planctomycetota</taxon>
        <taxon>Planctomycetia</taxon>
        <taxon>Planctomycetales</taxon>
        <taxon>Planctomycetaceae</taxon>
        <taxon>Calycomorphotria</taxon>
    </lineage>
</organism>